<comment type="catalytic activity">
    <reaction evidence="1">
        <text>ATP + protein L-histidine = ADP + protein N-phospho-L-histidine.</text>
        <dbReference type="EC" id="2.7.13.3"/>
    </reaction>
</comment>
<feature type="domain" description="Histidine kinase" evidence="5">
    <location>
        <begin position="529"/>
        <end position="757"/>
    </location>
</feature>
<dbReference type="PANTHER" id="PTHR43065">
    <property type="entry name" value="SENSOR HISTIDINE KINASE"/>
    <property type="match status" value="1"/>
</dbReference>
<feature type="transmembrane region" description="Helical" evidence="4">
    <location>
        <begin position="53"/>
        <end position="78"/>
    </location>
</feature>
<dbReference type="InterPro" id="IPR005467">
    <property type="entry name" value="His_kinase_dom"/>
</dbReference>
<dbReference type="SUPFAM" id="SSF55874">
    <property type="entry name" value="ATPase domain of HSP90 chaperone/DNA topoisomerase II/histidine kinase"/>
    <property type="match status" value="1"/>
</dbReference>
<dbReference type="EC" id="2.7.13.3" evidence="2"/>
<feature type="transmembrane region" description="Helical" evidence="4">
    <location>
        <begin position="151"/>
        <end position="171"/>
    </location>
</feature>
<dbReference type="Gene3D" id="3.30.565.10">
    <property type="entry name" value="Histidine kinase-like ATPase, C-terminal domain"/>
    <property type="match status" value="1"/>
</dbReference>
<name>A0A1H8JF73_9SPHN</name>
<proteinExistence type="predicted"/>
<dbReference type="InterPro" id="IPR003594">
    <property type="entry name" value="HATPase_dom"/>
</dbReference>
<gene>
    <name evidence="6" type="ORF">SAMN05192583_3575</name>
</gene>
<dbReference type="Proteomes" id="UP000199206">
    <property type="component" value="Unassembled WGS sequence"/>
</dbReference>
<evidence type="ECO:0000259" key="5">
    <source>
        <dbReference type="PROSITE" id="PS50109"/>
    </source>
</evidence>
<dbReference type="PRINTS" id="PR00344">
    <property type="entry name" value="BCTRLSENSOR"/>
</dbReference>
<feature type="transmembrane region" description="Helical" evidence="4">
    <location>
        <begin position="20"/>
        <end position="41"/>
    </location>
</feature>
<sequence>MWLDRSAADRPAERAQLPGMMLPVRAVMLGLVAIGCIWISAQHLELAPGVELYAAPLFYLLALRMFGPVGGLLAVPVLVAPTLAWWNTWMPLAMGTVHMLFCASPRLGNASLAHRTVLFHATIGVAALSIYLVTQFHVPVALTAMTVLRKVLLDLICALMVDLLCIGIAFDRSRLTFSLRRDISLTGLVEAATLGLLTLAAMSLFVGDALQFAGNLDRYKLELDATAGRVAEARPSAALSTGAMLALTNRDFDQPAVFARRRTDAVALGKLRLQCPPTTGTTTLPPDGSLMSELHACHVGRFHAERGSGWYVTQTGPAVTKAFSSLLAKICALVVLIACAFLFHLLTRRALERSMRIWRETLDDFGRAGVGDNADRWNFAEFAVPVRQFRDANRRFLAIDSDRRRLVAAATELKAAIHLRMLSAIRYDPASHRLSFTQVDSAHGSTPGELVVHANDTAALLTAIEQQEPWVEIRLQDDGAEWYMLILRERDGMFHWRSGCILQLRRSKHAQGSMLHQARLIELGGMASALSHELRQPLFTISLAAENGGVILANAQTEPGRRAREKFDRIGEQVERASSIIERISHYARVDSGADRRIDLADTIASAARFMRPVLVEHDVRVEIEAESDRFHAVAPQVGVEQVLVNAIQNAVDAIVSRRERDGGQAMDSLIRLTLDEDEDDDGTVLTVSDDGTGIASDLEADVFDAFLTTKPEGKGTGLGLYISRQIMREVGGRIHLAPRADGRPGCVLTLRFPTVPDPTPQLEKAA</sequence>
<protein>
    <recommendedName>
        <fullName evidence="2">histidine kinase</fullName>
        <ecNumber evidence="2">2.7.13.3</ecNumber>
    </recommendedName>
</protein>
<dbReference type="OrthoDB" id="9789238at2"/>
<accession>A0A1H8JF73</accession>
<dbReference type="Pfam" id="PF00512">
    <property type="entry name" value="HisKA"/>
    <property type="match status" value="1"/>
</dbReference>
<dbReference type="SMART" id="SM00388">
    <property type="entry name" value="HisKA"/>
    <property type="match status" value="1"/>
</dbReference>
<dbReference type="CDD" id="cd00082">
    <property type="entry name" value="HisKA"/>
    <property type="match status" value="1"/>
</dbReference>
<evidence type="ECO:0000256" key="1">
    <source>
        <dbReference type="ARBA" id="ARBA00000085"/>
    </source>
</evidence>
<dbReference type="EMBL" id="FOCF01000013">
    <property type="protein sequence ID" value="SEN79271.1"/>
    <property type="molecule type" value="Genomic_DNA"/>
</dbReference>
<dbReference type="PROSITE" id="PS50109">
    <property type="entry name" value="HIS_KIN"/>
    <property type="match status" value="1"/>
</dbReference>
<keyword evidence="4" id="KW-0812">Transmembrane</keyword>
<keyword evidence="6" id="KW-0418">Kinase</keyword>
<feature type="transmembrane region" description="Helical" evidence="4">
    <location>
        <begin position="183"/>
        <end position="206"/>
    </location>
</feature>
<dbReference type="InterPro" id="IPR004358">
    <property type="entry name" value="Sig_transdc_His_kin-like_C"/>
</dbReference>
<dbReference type="RefSeq" id="WP_139198150.1">
    <property type="nucleotide sequence ID" value="NZ_FOCF01000013.1"/>
</dbReference>
<dbReference type="STRING" id="1166340.SAMN05192583_3575"/>
<keyword evidence="3" id="KW-0597">Phosphoprotein</keyword>
<feature type="transmembrane region" description="Helical" evidence="4">
    <location>
        <begin position="117"/>
        <end position="139"/>
    </location>
</feature>
<organism evidence="6 7">
    <name type="scientific">Sphingomonas gellani</name>
    <dbReference type="NCBI Taxonomy" id="1166340"/>
    <lineage>
        <taxon>Bacteria</taxon>
        <taxon>Pseudomonadati</taxon>
        <taxon>Pseudomonadota</taxon>
        <taxon>Alphaproteobacteria</taxon>
        <taxon>Sphingomonadales</taxon>
        <taxon>Sphingomonadaceae</taxon>
        <taxon>Sphingomonas</taxon>
    </lineage>
</organism>
<feature type="transmembrane region" description="Helical" evidence="4">
    <location>
        <begin position="84"/>
        <end position="105"/>
    </location>
</feature>
<evidence type="ECO:0000256" key="3">
    <source>
        <dbReference type="ARBA" id="ARBA00022553"/>
    </source>
</evidence>
<dbReference type="InterPro" id="IPR036890">
    <property type="entry name" value="HATPase_C_sf"/>
</dbReference>
<feature type="transmembrane region" description="Helical" evidence="4">
    <location>
        <begin position="326"/>
        <end position="346"/>
    </location>
</feature>
<keyword evidence="4" id="KW-0472">Membrane</keyword>
<dbReference type="AlphaFoldDB" id="A0A1H8JF73"/>
<dbReference type="InterPro" id="IPR003661">
    <property type="entry name" value="HisK_dim/P_dom"/>
</dbReference>
<keyword evidence="7" id="KW-1185">Reference proteome</keyword>
<dbReference type="Gene3D" id="1.10.287.130">
    <property type="match status" value="1"/>
</dbReference>
<keyword evidence="4" id="KW-1133">Transmembrane helix</keyword>
<dbReference type="InterPro" id="IPR036097">
    <property type="entry name" value="HisK_dim/P_sf"/>
</dbReference>
<reference evidence="7" key="1">
    <citation type="submission" date="2016-10" db="EMBL/GenBank/DDBJ databases">
        <authorList>
            <person name="Varghese N."/>
            <person name="Submissions S."/>
        </authorList>
    </citation>
    <scope>NUCLEOTIDE SEQUENCE [LARGE SCALE GENOMIC DNA]</scope>
    <source>
        <strain evidence="7">S6-262</strain>
    </source>
</reference>
<dbReference type="Pfam" id="PF02518">
    <property type="entry name" value="HATPase_c"/>
    <property type="match status" value="1"/>
</dbReference>
<dbReference type="SUPFAM" id="SSF47384">
    <property type="entry name" value="Homodimeric domain of signal transducing histidine kinase"/>
    <property type="match status" value="1"/>
</dbReference>
<dbReference type="SMART" id="SM00387">
    <property type="entry name" value="HATPase_c"/>
    <property type="match status" value="1"/>
</dbReference>
<keyword evidence="6" id="KW-0808">Transferase</keyword>
<evidence type="ECO:0000256" key="2">
    <source>
        <dbReference type="ARBA" id="ARBA00012438"/>
    </source>
</evidence>
<evidence type="ECO:0000256" key="4">
    <source>
        <dbReference type="SAM" id="Phobius"/>
    </source>
</evidence>
<evidence type="ECO:0000313" key="7">
    <source>
        <dbReference type="Proteomes" id="UP000199206"/>
    </source>
</evidence>
<evidence type="ECO:0000313" key="6">
    <source>
        <dbReference type="EMBL" id="SEN79271.1"/>
    </source>
</evidence>
<dbReference type="GO" id="GO:0000155">
    <property type="term" value="F:phosphorelay sensor kinase activity"/>
    <property type="evidence" value="ECO:0007669"/>
    <property type="project" value="InterPro"/>
</dbReference>